<gene>
    <name evidence="1" type="ORF">H5410_004900</name>
</gene>
<protein>
    <submittedName>
        <fullName evidence="1">Uncharacterized protein</fullName>
    </submittedName>
</protein>
<dbReference type="AlphaFoldDB" id="A0A9J6A5M8"/>
<comment type="caution">
    <text evidence="1">The sequence shown here is derived from an EMBL/GenBank/DDBJ whole genome shotgun (WGS) entry which is preliminary data.</text>
</comment>
<sequence>MDTQAQIRIKRLKRTKKLKPKGRTPTIVPVCEAPMEKDKKGDERSNRHFFDQFREAEVYFPMIQNAQMLKPKHKRR</sequence>
<proteinExistence type="predicted"/>
<evidence type="ECO:0000313" key="2">
    <source>
        <dbReference type="Proteomes" id="UP000824120"/>
    </source>
</evidence>
<accession>A0A9J6A5M8</accession>
<reference evidence="1 2" key="1">
    <citation type="submission" date="2020-09" db="EMBL/GenBank/DDBJ databases">
        <title>De no assembly of potato wild relative species, Solanum commersonii.</title>
        <authorList>
            <person name="Cho K."/>
        </authorList>
    </citation>
    <scope>NUCLEOTIDE SEQUENCE [LARGE SCALE GENOMIC DNA]</scope>
    <source>
        <strain evidence="1">LZ3.2</strain>
        <tissue evidence="1">Leaf</tissue>
    </source>
</reference>
<evidence type="ECO:0000313" key="1">
    <source>
        <dbReference type="EMBL" id="KAG5619682.1"/>
    </source>
</evidence>
<dbReference type="Proteomes" id="UP000824120">
    <property type="component" value="Chromosome 2"/>
</dbReference>
<dbReference type="EMBL" id="JACXVP010000002">
    <property type="protein sequence ID" value="KAG5619682.1"/>
    <property type="molecule type" value="Genomic_DNA"/>
</dbReference>
<name>A0A9J6A5M8_SOLCO</name>
<keyword evidence="2" id="KW-1185">Reference proteome</keyword>
<organism evidence="1 2">
    <name type="scientific">Solanum commersonii</name>
    <name type="common">Commerson's wild potato</name>
    <name type="synonym">Commerson's nightshade</name>
    <dbReference type="NCBI Taxonomy" id="4109"/>
    <lineage>
        <taxon>Eukaryota</taxon>
        <taxon>Viridiplantae</taxon>
        <taxon>Streptophyta</taxon>
        <taxon>Embryophyta</taxon>
        <taxon>Tracheophyta</taxon>
        <taxon>Spermatophyta</taxon>
        <taxon>Magnoliopsida</taxon>
        <taxon>eudicotyledons</taxon>
        <taxon>Gunneridae</taxon>
        <taxon>Pentapetalae</taxon>
        <taxon>asterids</taxon>
        <taxon>lamiids</taxon>
        <taxon>Solanales</taxon>
        <taxon>Solanaceae</taxon>
        <taxon>Solanoideae</taxon>
        <taxon>Solaneae</taxon>
        <taxon>Solanum</taxon>
    </lineage>
</organism>